<dbReference type="PANTHER" id="PTHR35851:SF1">
    <property type="entry name" value="CELL DIVISION PROTEIN FTSQ"/>
    <property type="match status" value="1"/>
</dbReference>
<evidence type="ECO:0000256" key="2">
    <source>
        <dbReference type="ARBA" id="ARBA00022475"/>
    </source>
</evidence>
<evidence type="ECO:0000256" key="7">
    <source>
        <dbReference type="ARBA" id="ARBA00023136"/>
    </source>
</evidence>
<dbReference type="PROSITE" id="PS51779">
    <property type="entry name" value="POTRA"/>
    <property type="match status" value="1"/>
</dbReference>
<dbReference type="Proteomes" id="UP000619976">
    <property type="component" value="Unassembled WGS sequence"/>
</dbReference>
<keyword evidence="5 9" id="KW-0812">Transmembrane</keyword>
<dbReference type="InterPro" id="IPR034746">
    <property type="entry name" value="POTRA"/>
</dbReference>
<evidence type="ECO:0000259" key="11">
    <source>
        <dbReference type="PROSITE" id="PS51779"/>
    </source>
</evidence>
<evidence type="ECO:0000256" key="8">
    <source>
        <dbReference type="ARBA" id="ARBA00023306"/>
    </source>
</evidence>
<comment type="subcellular location">
    <subcellularLocation>
        <location evidence="9">Cell inner membrane</location>
        <topology evidence="9">Single-pass type II membrane protein</topology>
    </subcellularLocation>
    <subcellularLocation>
        <location evidence="1">Membrane</location>
    </subcellularLocation>
    <text evidence="9">Localizes to the division septum.</text>
</comment>
<keyword evidence="8 9" id="KW-0131">Cell cycle</keyword>
<feature type="compositionally biased region" description="Basic and acidic residues" evidence="10">
    <location>
        <begin position="8"/>
        <end position="19"/>
    </location>
</feature>
<evidence type="ECO:0000313" key="14">
    <source>
        <dbReference type="Proteomes" id="UP000183920"/>
    </source>
</evidence>
<dbReference type="GeneID" id="76523699"/>
<evidence type="ECO:0000256" key="6">
    <source>
        <dbReference type="ARBA" id="ARBA00022989"/>
    </source>
</evidence>
<dbReference type="InterPro" id="IPR005548">
    <property type="entry name" value="Cell_div_FtsQ/DivIB_C"/>
</dbReference>
<dbReference type="PANTHER" id="PTHR35851">
    <property type="entry name" value="CELL DIVISION PROTEIN FTSQ"/>
    <property type="match status" value="1"/>
</dbReference>
<gene>
    <name evidence="9 12" type="primary">ftsQ</name>
    <name evidence="12" type="ORF">BN1804_01271</name>
    <name evidence="13" type="ORF">JFQ69_05985</name>
</gene>
<accession>A0A379ENV4</accession>
<evidence type="ECO:0000256" key="9">
    <source>
        <dbReference type="HAMAP-Rule" id="MF_00911"/>
    </source>
</evidence>
<keyword evidence="2 9" id="KW-1003">Cell membrane</keyword>
<dbReference type="RefSeq" id="WP_006533749.1">
    <property type="nucleotide sequence ID" value="NZ_CAXOKJ010000003.1"/>
</dbReference>
<keyword evidence="7 9" id="KW-0472">Membrane</keyword>
<organism evidence="12 14">
    <name type="scientific">Proteus penneri</name>
    <dbReference type="NCBI Taxonomy" id="102862"/>
    <lineage>
        <taxon>Bacteria</taxon>
        <taxon>Pseudomonadati</taxon>
        <taxon>Pseudomonadota</taxon>
        <taxon>Gammaproteobacteria</taxon>
        <taxon>Enterobacterales</taxon>
        <taxon>Morganellaceae</taxon>
        <taxon>Proteus</taxon>
    </lineage>
</organism>
<dbReference type="GO" id="GO:0043093">
    <property type="term" value="P:FtsZ-dependent cytokinesis"/>
    <property type="evidence" value="ECO:0007669"/>
    <property type="project" value="UniProtKB-UniRule"/>
</dbReference>
<reference evidence="12" key="2">
    <citation type="submission" date="2015-06" db="EMBL/GenBank/DDBJ databases">
        <authorList>
            <person name="Urmite Genomes Urmite Genomes"/>
        </authorList>
    </citation>
    <scope>NUCLEOTIDE SEQUENCE [LARGE SCALE GENOMIC DNA]</scope>
    <source>
        <strain evidence="12">CSUR P1867</strain>
    </source>
</reference>
<name>A0A0G4Q538_9GAMM</name>
<evidence type="ECO:0000313" key="12">
    <source>
        <dbReference type="EMBL" id="CRL61033.1"/>
    </source>
</evidence>
<dbReference type="Pfam" id="PF03799">
    <property type="entry name" value="FtsQ_DivIB_C"/>
    <property type="match status" value="1"/>
</dbReference>
<accession>A0A0G4Q538</accession>
<keyword evidence="4 9" id="KW-0132">Cell division</keyword>
<dbReference type="Gene3D" id="3.40.50.11690">
    <property type="entry name" value="Cell division protein FtsQ/DivIB"/>
    <property type="match status" value="1"/>
</dbReference>
<keyword evidence="15" id="KW-1185">Reference proteome</keyword>
<evidence type="ECO:0000256" key="10">
    <source>
        <dbReference type="SAM" id="MobiDB-lite"/>
    </source>
</evidence>
<comment type="similarity">
    <text evidence="9">Belongs to the FtsQ/DivIB family. FtsQ subfamily.</text>
</comment>
<dbReference type="GO" id="GO:0090529">
    <property type="term" value="P:cell septum assembly"/>
    <property type="evidence" value="ECO:0007669"/>
    <property type="project" value="InterPro"/>
</dbReference>
<dbReference type="EMBL" id="CVRY01000002">
    <property type="protein sequence ID" value="CRL61033.1"/>
    <property type="molecule type" value="Genomic_DNA"/>
</dbReference>
<evidence type="ECO:0000313" key="13">
    <source>
        <dbReference type="EMBL" id="MBJ2117206.1"/>
    </source>
</evidence>
<dbReference type="Gene3D" id="3.10.20.310">
    <property type="entry name" value="membrane protein fhac"/>
    <property type="match status" value="1"/>
</dbReference>
<comment type="subunit">
    <text evidence="9">Part of a complex composed of FtsB, FtsL and FtsQ.</text>
</comment>
<dbReference type="InterPro" id="IPR045335">
    <property type="entry name" value="FtsQ_C_sf"/>
</dbReference>
<feature type="transmembrane region" description="Helical" evidence="9">
    <location>
        <begin position="25"/>
        <end position="50"/>
    </location>
</feature>
<feature type="region of interest" description="Disordered" evidence="10">
    <location>
        <begin position="1"/>
        <end position="20"/>
    </location>
</feature>
<evidence type="ECO:0000256" key="5">
    <source>
        <dbReference type="ARBA" id="ARBA00022692"/>
    </source>
</evidence>
<feature type="domain" description="POTRA" evidence="11">
    <location>
        <begin position="56"/>
        <end position="126"/>
    </location>
</feature>
<dbReference type="Proteomes" id="UP000183920">
    <property type="component" value="Unassembled WGS sequence"/>
</dbReference>
<dbReference type="HAMAP" id="MF_00911">
    <property type="entry name" value="FtsQ_subfam"/>
    <property type="match status" value="1"/>
</dbReference>
<sequence length="261" mass="30039">MSQAALNIKEHKEKQHSDRPSNGTYLSGLIFFLCVIATIVWGGIQVVNWMKDADRLPISKLVLTGERHYTTNDDVRQAILSLGQPGTFMTQDVNIIQQQIERMPWIRLVTVRKQWPDELKIHLVEYVPFTRWNDTYFLDKEGRVFSLPTQLENKGSYPLLYGPQGSEKMVLSGYVAMRDQLLASNLNLKAASMSARQGWQLVLDNDVRLELGRKDNEKRIARFIELYPILQQQTDKRVDYVDLRYDSGGAVGWAPLLLENE</sequence>
<dbReference type="Pfam" id="PF08478">
    <property type="entry name" value="POTRA_1"/>
    <property type="match status" value="1"/>
</dbReference>
<evidence type="ECO:0000256" key="1">
    <source>
        <dbReference type="ARBA" id="ARBA00004370"/>
    </source>
</evidence>
<evidence type="ECO:0000256" key="3">
    <source>
        <dbReference type="ARBA" id="ARBA00022519"/>
    </source>
</evidence>
<dbReference type="AlphaFoldDB" id="A0A0G4Q538"/>
<reference evidence="14" key="1">
    <citation type="submission" date="2015-06" db="EMBL/GenBank/DDBJ databases">
        <authorList>
            <person name="Urmite Genomes"/>
        </authorList>
    </citation>
    <scope>NUCLEOTIDE SEQUENCE [LARGE SCALE GENOMIC DNA]</scope>
    <source>
        <strain evidence="14">CSUR P1867</strain>
    </source>
</reference>
<keyword evidence="6 9" id="KW-1133">Transmembrane helix</keyword>
<protein>
    <recommendedName>
        <fullName evidence="9">Cell division protein FtsQ</fullName>
    </recommendedName>
</protein>
<comment type="function">
    <text evidence="9">Essential cell division protein. May link together the upstream cell division proteins, which are predominantly cytoplasmic, with the downstream cell division proteins, which are predominantly periplasmic. May control correct divisome assembly.</text>
</comment>
<dbReference type="GO" id="GO:0005886">
    <property type="term" value="C:plasma membrane"/>
    <property type="evidence" value="ECO:0007669"/>
    <property type="project" value="UniProtKB-SubCell"/>
</dbReference>
<dbReference type="NCBIfam" id="NF008043">
    <property type="entry name" value="PRK10775.1"/>
    <property type="match status" value="1"/>
</dbReference>
<proteinExistence type="inferred from homology"/>
<dbReference type="InterPro" id="IPR013685">
    <property type="entry name" value="POTRA_FtsQ_type"/>
</dbReference>
<dbReference type="EMBL" id="JAEKCB010000002">
    <property type="protein sequence ID" value="MBJ2117206.1"/>
    <property type="molecule type" value="Genomic_DNA"/>
</dbReference>
<evidence type="ECO:0000313" key="15">
    <source>
        <dbReference type="Proteomes" id="UP000619976"/>
    </source>
</evidence>
<reference evidence="13 15" key="3">
    <citation type="submission" date="2020-12" db="EMBL/GenBank/DDBJ databases">
        <title>Enhanced detection system for hospital associated transmission using whole genome sequencing surveillance.</title>
        <authorList>
            <person name="Harrison L.H."/>
            <person name="Van Tyne D."/>
            <person name="Marsh J.W."/>
            <person name="Griffith M.P."/>
            <person name="Snyder D.J."/>
            <person name="Cooper V.S."/>
            <person name="Mustapha M."/>
        </authorList>
    </citation>
    <scope>NUCLEOTIDE SEQUENCE [LARGE SCALE GENOMIC DNA]</scope>
    <source>
        <strain evidence="13 15">PR00195</strain>
    </source>
</reference>
<dbReference type="InterPro" id="IPR026579">
    <property type="entry name" value="FtsQ"/>
</dbReference>
<evidence type="ECO:0000256" key="4">
    <source>
        <dbReference type="ARBA" id="ARBA00022618"/>
    </source>
</evidence>
<dbReference type="GO" id="GO:0032153">
    <property type="term" value="C:cell division site"/>
    <property type="evidence" value="ECO:0007669"/>
    <property type="project" value="UniProtKB-UniRule"/>
</dbReference>
<keyword evidence="3 9" id="KW-0997">Cell inner membrane</keyword>